<evidence type="ECO:0000313" key="2">
    <source>
        <dbReference type="Proteomes" id="UP001556367"/>
    </source>
</evidence>
<organism evidence="1 2">
    <name type="scientific">Hohenbuehelia grisea</name>
    <dbReference type="NCBI Taxonomy" id="104357"/>
    <lineage>
        <taxon>Eukaryota</taxon>
        <taxon>Fungi</taxon>
        <taxon>Dikarya</taxon>
        <taxon>Basidiomycota</taxon>
        <taxon>Agaricomycotina</taxon>
        <taxon>Agaricomycetes</taxon>
        <taxon>Agaricomycetidae</taxon>
        <taxon>Agaricales</taxon>
        <taxon>Pleurotineae</taxon>
        <taxon>Pleurotaceae</taxon>
        <taxon>Hohenbuehelia</taxon>
    </lineage>
</organism>
<evidence type="ECO:0000313" key="1">
    <source>
        <dbReference type="EMBL" id="KAL0950445.1"/>
    </source>
</evidence>
<accession>A0ABR3J4R6</accession>
<name>A0ABR3J4R6_9AGAR</name>
<proteinExistence type="predicted"/>
<gene>
    <name evidence="1" type="ORF">HGRIS_010394</name>
</gene>
<dbReference type="EMBL" id="JASNQZ010000012">
    <property type="protein sequence ID" value="KAL0950445.1"/>
    <property type="molecule type" value="Genomic_DNA"/>
</dbReference>
<reference evidence="2" key="1">
    <citation type="submission" date="2024-06" db="EMBL/GenBank/DDBJ databases">
        <title>Multi-omics analyses provide insights into the biosynthesis of the anticancer antibiotic pleurotin in Hohenbuehelia grisea.</title>
        <authorList>
            <person name="Weaver J.A."/>
            <person name="Alberti F."/>
        </authorList>
    </citation>
    <scope>NUCLEOTIDE SEQUENCE [LARGE SCALE GENOMIC DNA]</scope>
    <source>
        <strain evidence="2">T-177</strain>
    </source>
</reference>
<sequence>MELSTVRVSEALDKESHFYDEHLQKLQGTVVPRHYGLWTCRCSWGGIVIFSIFDWAGMPAYTLMQGPRWDTAEQRLICLRALSELHDHNIEHGSMVTFEDLRHFLFDPETKSARLVDFTWAEAGHLCEGSFPPKYATRDDDACCDEVGLMTNAFDAFSIISGELARRHEQQEGHSTNLDERDPALLGNQSPVRYVEASG</sequence>
<evidence type="ECO:0008006" key="3">
    <source>
        <dbReference type="Google" id="ProtNLM"/>
    </source>
</evidence>
<protein>
    <recommendedName>
        <fullName evidence="3">Protein kinase domain-containing protein</fullName>
    </recommendedName>
</protein>
<dbReference type="Proteomes" id="UP001556367">
    <property type="component" value="Unassembled WGS sequence"/>
</dbReference>
<comment type="caution">
    <text evidence="1">The sequence shown here is derived from an EMBL/GenBank/DDBJ whole genome shotgun (WGS) entry which is preliminary data.</text>
</comment>
<keyword evidence="2" id="KW-1185">Reference proteome</keyword>